<feature type="transmembrane region" description="Helical" evidence="1">
    <location>
        <begin position="247"/>
        <end position="276"/>
    </location>
</feature>
<keyword evidence="1" id="KW-1133">Transmembrane helix</keyword>
<feature type="transmembrane region" description="Helical" evidence="1">
    <location>
        <begin position="127"/>
        <end position="150"/>
    </location>
</feature>
<dbReference type="RefSeq" id="XP_012177277.1">
    <property type="nucleotide sequence ID" value="XM_012321887.1"/>
</dbReference>
<gene>
    <name evidence="2" type="ORF">FIBRA_09602</name>
</gene>
<dbReference type="OrthoDB" id="3357408at2759"/>
<dbReference type="AlphaFoldDB" id="J7SCK1"/>
<keyword evidence="3" id="KW-1185">Reference proteome</keyword>
<keyword evidence="1" id="KW-0472">Membrane</keyword>
<evidence type="ECO:0000256" key="1">
    <source>
        <dbReference type="SAM" id="Phobius"/>
    </source>
</evidence>
<dbReference type="Proteomes" id="UP000006352">
    <property type="component" value="Unassembled WGS sequence"/>
</dbReference>
<evidence type="ECO:0000313" key="2">
    <source>
        <dbReference type="EMBL" id="CCM07256.1"/>
    </source>
</evidence>
<dbReference type="HOGENOM" id="CLU_044614_3_1_1"/>
<organism evidence="2 3">
    <name type="scientific">Fibroporia radiculosa</name>
    <dbReference type="NCBI Taxonomy" id="599839"/>
    <lineage>
        <taxon>Eukaryota</taxon>
        <taxon>Fungi</taxon>
        <taxon>Dikarya</taxon>
        <taxon>Basidiomycota</taxon>
        <taxon>Agaricomycotina</taxon>
        <taxon>Agaricomycetes</taxon>
        <taxon>Polyporales</taxon>
        <taxon>Fibroporiaceae</taxon>
        <taxon>Fibroporia</taxon>
    </lineage>
</organism>
<proteinExistence type="predicted"/>
<name>J7SCK1_9APHY</name>
<sequence>MDPSSIPPVLKDTPVSTPSLVSTLITNCGTMASSTEAVPPAAKISLITVWMETLVYGINIIAFAGAIWVLAFRRKVVTTAHRYLIATSCFLFSLSTVHVSISLTQLLKGFIDGDWVNSVDSMIEADLYFLSFTQPLAFVKLVLYVVNVFVQDMILIWRMYAVYGANWKIAVVPVFFELVHTGVAMSTTVLGFNGVPLNGERVEATALTGWIMDLIINLGVTAAIAYKLWHVGREVAGMRSDGRDHNAYLGVIFIVLESGVMFATATFIVVVLYLHTPTQLEAMLGVNVVTQVATLSPMLIVVRVGLRIMHGGSTTDTFHTRTSSKTLTAPRFAPNMRAPIDVLRTEENISDIGTNSYNLQDIKANFNGV</sequence>
<feature type="transmembrane region" description="Helical" evidence="1">
    <location>
        <begin position="53"/>
        <end position="71"/>
    </location>
</feature>
<dbReference type="GeneID" id="24102156"/>
<feature type="transmembrane region" description="Helical" evidence="1">
    <location>
        <begin position="170"/>
        <end position="192"/>
    </location>
</feature>
<dbReference type="EMBL" id="HE797719">
    <property type="protein sequence ID" value="CCM07256.1"/>
    <property type="molecule type" value="Genomic_DNA"/>
</dbReference>
<feature type="transmembrane region" description="Helical" evidence="1">
    <location>
        <begin position="282"/>
        <end position="302"/>
    </location>
</feature>
<keyword evidence="1" id="KW-0812">Transmembrane</keyword>
<dbReference type="InParanoid" id="J7SCK1"/>
<feature type="transmembrane region" description="Helical" evidence="1">
    <location>
        <begin position="83"/>
        <end position="107"/>
    </location>
</feature>
<reference evidence="2 3" key="1">
    <citation type="journal article" date="2012" name="Appl. Environ. Microbiol.">
        <title>Short-read sequencing for genomic analysis of the brown rot fungus Fibroporia radiculosa.</title>
        <authorList>
            <person name="Tang J.D."/>
            <person name="Perkins A.D."/>
            <person name="Sonstegard T.S."/>
            <person name="Schroeder S.G."/>
            <person name="Burgess S.C."/>
            <person name="Diehl S.V."/>
        </authorList>
    </citation>
    <scope>NUCLEOTIDE SEQUENCE [LARGE SCALE GENOMIC DNA]</scope>
    <source>
        <strain evidence="2 3">TFFH 294</strain>
    </source>
</reference>
<evidence type="ECO:0000313" key="3">
    <source>
        <dbReference type="Proteomes" id="UP000006352"/>
    </source>
</evidence>
<feature type="transmembrane region" description="Helical" evidence="1">
    <location>
        <begin position="204"/>
        <end position="226"/>
    </location>
</feature>
<accession>J7SCK1</accession>
<protein>
    <submittedName>
        <fullName evidence="2">Uncharacterized protein</fullName>
    </submittedName>
</protein>